<proteinExistence type="predicted"/>
<feature type="domain" description="Zn(2)-C6 fungal-type" evidence="7">
    <location>
        <begin position="19"/>
        <end position="49"/>
    </location>
</feature>
<evidence type="ECO:0000256" key="5">
    <source>
        <dbReference type="ARBA" id="ARBA00023242"/>
    </source>
</evidence>
<keyword evidence="5" id="KW-0539">Nucleus</keyword>
<dbReference type="InterPro" id="IPR036864">
    <property type="entry name" value="Zn2-C6_fun-type_DNA-bd_sf"/>
</dbReference>
<dbReference type="PANTHER" id="PTHR31845:SF32">
    <property type="entry name" value="MISCELLANEOUS ZN(II)2CYS6 TRANSCRIPTION FACTOR (EUROFUNG)-RELATED"/>
    <property type="match status" value="1"/>
</dbReference>
<dbReference type="InterPro" id="IPR051089">
    <property type="entry name" value="prtT"/>
</dbReference>
<keyword evidence="3" id="KW-0238">DNA-binding</keyword>
<name>A0ABQ0GEG2_9PEZI</name>
<feature type="compositionally biased region" description="Polar residues" evidence="6">
    <location>
        <begin position="100"/>
        <end position="121"/>
    </location>
</feature>
<dbReference type="InterPro" id="IPR001138">
    <property type="entry name" value="Zn2Cys6_DnaBD"/>
</dbReference>
<dbReference type="EMBL" id="BAAFSV010000003">
    <property type="protein sequence ID" value="GAB1316133.1"/>
    <property type="molecule type" value="Genomic_DNA"/>
</dbReference>
<reference evidence="8 9" key="1">
    <citation type="submission" date="2024-09" db="EMBL/GenBank/DDBJ databases">
        <title>Itraconazole resistance in Madurella fahalii resulting from another homologue of gene encoding cytochrome P450 14-alpha sterol demethylase (CYP51).</title>
        <authorList>
            <person name="Yoshioka I."/>
            <person name="Fahal A.H."/>
            <person name="Kaneko S."/>
            <person name="Yaguchi T."/>
        </authorList>
    </citation>
    <scope>NUCLEOTIDE SEQUENCE [LARGE SCALE GENOMIC DNA]</scope>
    <source>
        <strain evidence="8 9">IFM 68171</strain>
    </source>
</reference>
<evidence type="ECO:0000313" key="9">
    <source>
        <dbReference type="Proteomes" id="UP001628179"/>
    </source>
</evidence>
<evidence type="ECO:0000256" key="2">
    <source>
        <dbReference type="ARBA" id="ARBA00023015"/>
    </source>
</evidence>
<keyword evidence="4" id="KW-0804">Transcription</keyword>
<evidence type="ECO:0000256" key="1">
    <source>
        <dbReference type="ARBA" id="ARBA00004123"/>
    </source>
</evidence>
<feature type="region of interest" description="Disordered" evidence="6">
    <location>
        <begin position="85"/>
        <end position="144"/>
    </location>
</feature>
<dbReference type="Gene3D" id="4.10.240.10">
    <property type="entry name" value="Zn(2)-C6 fungal-type DNA-binding domain"/>
    <property type="match status" value="1"/>
</dbReference>
<keyword evidence="9" id="KW-1185">Reference proteome</keyword>
<comment type="subcellular location">
    <subcellularLocation>
        <location evidence="1">Nucleus</location>
    </subcellularLocation>
</comment>
<dbReference type="SUPFAM" id="SSF57701">
    <property type="entry name" value="Zn2/Cys6 DNA-binding domain"/>
    <property type="match status" value="1"/>
</dbReference>
<dbReference type="RefSeq" id="XP_070917864.1">
    <property type="nucleotide sequence ID" value="XM_071061763.1"/>
</dbReference>
<keyword evidence="2" id="KW-0805">Transcription regulation</keyword>
<gene>
    <name evidence="8" type="ORF">MFIFM68171_06343</name>
</gene>
<comment type="caution">
    <text evidence="8">The sequence shown here is derived from an EMBL/GenBank/DDBJ whole genome shotgun (WGS) entry which is preliminary data.</text>
</comment>
<dbReference type="PROSITE" id="PS00463">
    <property type="entry name" value="ZN2_CY6_FUNGAL_1"/>
    <property type="match status" value="1"/>
</dbReference>
<evidence type="ECO:0000313" key="8">
    <source>
        <dbReference type="EMBL" id="GAB1316133.1"/>
    </source>
</evidence>
<evidence type="ECO:0000256" key="4">
    <source>
        <dbReference type="ARBA" id="ARBA00023163"/>
    </source>
</evidence>
<organism evidence="8 9">
    <name type="scientific">Madurella fahalii</name>
    <dbReference type="NCBI Taxonomy" id="1157608"/>
    <lineage>
        <taxon>Eukaryota</taxon>
        <taxon>Fungi</taxon>
        <taxon>Dikarya</taxon>
        <taxon>Ascomycota</taxon>
        <taxon>Pezizomycotina</taxon>
        <taxon>Sordariomycetes</taxon>
        <taxon>Sordariomycetidae</taxon>
        <taxon>Sordariales</taxon>
        <taxon>Sordariales incertae sedis</taxon>
        <taxon>Madurella</taxon>
    </lineage>
</organism>
<dbReference type="PANTHER" id="PTHR31845">
    <property type="entry name" value="FINGER DOMAIN PROTEIN, PUTATIVE-RELATED"/>
    <property type="match status" value="1"/>
</dbReference>
<evidence type="ECO:0000259" key="7">
    <source>
        <dbReference type="PROSITE" id="PS00463"/>
    </source>
</evidence>
<protein>
    <submittedName>
        <fullName evidence="8">Transcriptional regulator WAR1</fullName>
    </submittedName>
</protein>
<dbReference type="Proteomes" id="UP001628179">
    <property type="component" value="Unassembled WGS sequence"/>
</dbReference>
<sequence length="627" mass="69806">MERNTGVATNGTPAPYGRACTNCARAKCRCIYRSDGADCERCHRLKKECVPSVSTRKRNGKRAHVSRAAQLEAKLEDLVTLLRHQAGPADKPPSPADTAGNVSAGTPTTNAPSNVSHTAESSPRPATCIPTILPRQQPDCPPGKLRPAPIFRGSLIGSAFESPANTQPTPPPPLESASIPSCVYQPTALEAEENLTTFRKCLLIFLPFIHLPETMTSQKLREIYPFLWFNIMTITCKNADRRLVMSDAVRKFLAQKMVVDHEKSLDLLLGLLVMMGWTHYHLKKEKPILSVLASLAKSLVYDLGLNKVPGEPDIAACLKTSFHPPPREKTIEEKRAVLTCFYLTSQISHSLKRLDALIWTPHMDEFLQSLSQKREWEGDDLLVAQVKIQLTLEQLTRATSQSPDPPGYYLSALRTQLQSIKTQLPHHLQQNDIILSHMSFAELAIHEAALAKPKSPASGTIPDLQRYEAMEGCLSAVKDWFDRHFSIPSYVYIGMTFGYWCHMAHCMLALYRISVLEDPAWDRRAVRNKIDLLSICDQLKTGFEQVAAQRLLDGGLAVEEDGFSKFIRMLRTIKSNWAAELAAIDKSAALSSNAPTEPFLDGLNVPFFQPDDSEAWIAGLFDINWEA</sequence>
<dbReference type="GeneID" id="98177086"/>
<accession>A0ABQ0GEG2</accession>
<evidence type="ECO:0000256" key="6">
    <source>
        <dbReference type="SAM" id="MobiDB-lite"/>
    </source>
</evidence>
<dbReference type="CDD" id="cd12148">
    <property type="entry name" value="fungal_TF_MHR"/>
    <property type="match status" value="1"/>
</dbReference>
<evidence type="ECO:0000256" key="3">
    <source>
        <dbReference type="ARBA" id="ARBA00023125"/>
    </source>
</evidence>